<organism evidence="1 2">
    <name type="scientific">Chitinophaga agri</name>
    <dbReference type="NCBI Taxonomy" id="2703787"/>
    <lineage>
        <taxon>Bacteria</taxon>
        <taxon>Pseudomonadati</taxon>
        <taxon>Bacteroidota</taxon>
        <taxon>Chitinophagia</taxon>
        <taxon>Chitinophagales</taxon>
        <taxon>Chitinophagaceae</taxon>
        <taxon>Chitinophaga</taxon>
    </lineage>
</organism>
<protein>
    <submittedName>
        <fullName evidence="1">Uncharacterized protein</fullName>
    </submittedName>
</protein>
<sequence length="364" mass="41720">MKPKMNKDLMDIISSTDRPSVSIIMPIETKPGSRKELAFHLQLSITAIEKELKHRNYPDDTIALMDNKLKTLIKSVNISGSRKGVVIYASPVSEHIYYLNTPVESQLYVDQPFKIRDFVKNIKEQQQYLVLVLSKANSRIILGNTSEFTTLINLETKDIDDIQYDLPERVSNFSDPSSSKDVATEKWLRYIDSKLEKFLKVYDLPIFLLGTEKMLGHFSKISHHRNRIVNYIHGNFDDADIYQLKSSLRPSVSDWKKVRDTHLLLQLRELFDNGKLACGIKDVWKKAFQKNGRLLVIEQNYRFQTRPGVLTKPGFTKESENTTTDSIDAVDEIIAQILSNGGDIKFVDDGMLEAYHHIALAGFH</sequence>
<dbReference type="AlphaFoldDB" id="A0A6B9ZPY5"/>
<gene>
    <name evidence="1" type="ORF">GWR21_29365</name>
</gene>
<dbReference type="RefSeq" id="WP_162335260.1">
    <property type="nucleotide sequence ID" value="NZ_CP048113.1"/>
</dbReference>
<dbReference type="InterPro" id="IPR041289">
    <property type="entry name" value="Bact_RF_family3"/>
</dbReference>
<proteinExistence type="predicted"/>
<dbReference type="EMBL" id="CP048113">
    <property type="protein sequence ID" value="QHS63544.1"/>
    <property type="molecule type" value="Genomic_DNA"/>
</dbReference>
<name>A0A6B9ZPY5_9BACT</name>
<evidence type="ECO:0000313" key="2">
    <source>
        <dbReference type="Proteomes" id="UP000476411"/>
    </source>
</evidence>
<reference evidence="1 2" key="1">
    <citation type="submission" date="2020-01" db="EMBL/GenBank/DDBJ databases">
        <title>Complete genome sequence of Chitinophaga sp. H33E-04 isolated from quinoa roots.</title>
        <authorList>
            <person name="Weon H.-Y."/>
            <person name="Lee S.A."/>
        </authorList>
    </citation>
    <scope>NUCLEOTIDE SEQUENCE [LARGE SCALE GENOMIC DNA]</scope>
    <source>
        <strain evidence="1 2">H33E-04</strain>
    </source>
</reference>
<keyword evidence="2" id="KW-1185">Reference proteome</keyword>
<evidence type="ECO:0000313" key="1">
    <source>
        <dbReference type="EMBL" id="QHS63544.1"/>
    </source>
</evidence>
<dbReference type="Proteomes" id="UP000476411">
    <property type="component" value="Chromosome"/>
</dbReference>
<dbReference type="KEGG" id="chih:GWR21_29365"/>
<accession>A0A6B9ZPY5</accession>
<dbReference type="Pfam" id="PF18845">
    <property type="entry name" value="baeRF_family3"/>
    <property type="match status" value="1"/>
</dbReference>